<organism evidence="2 3">
    <name type="scientific">Daedalea quercina L-15889</name>
    <dbReference type="NCBI Taxonomy" id="1314783"/>
    <lineage>
        <taxon>Eukaryota</taxon>
        <taxon>Fungi</taxon>
        <taxon>Dikarya</taxon>
        <taxon>Basidiomycota</taxon>
        <taxon>Agaricomycotina</taxon>
        <taxon>Agaricomycetes</taxon>
        <taxon>Polyporales</taxon>
        <taxon>Fomitopsis</taxon>
    </lineage>
</organism>
<evidence type="ECO:0000256" key="1">
    <source>
        <dbReference type="SAM" id="SignalP"/>
    </source>
</evidence>
<feature type="chain" id="PRO_5007863818" description="Secreted protein" evidence="1">
    <location>
        <begin position="20"/>
        <end position="89"/>
    </location>
</feature>
<evidence type="ECO:0000313" key="2">
    <source>
        <dbReference type="EMBL" id="KZT67940.1"/>
    </source>
</evidence>
<dbReference type="Proteomes" id="UP000076727">
    <property type="component" value="Unassembled WGS sequence"/>
</dbReference>
<accession>A0A165P9V0</accession>
<proteinExistence type="predicted"/>
<evidence type="ECO:0008006" key="4">
    <source>
        <dbReference type="Google" id="ProtNLM"/>
    </source>
</evidence>
<feature type="signal peptide" evidence="1">
    <location>
        <begin position="1"/>
        <end position="19"/>
    </location>
</feature>
<evidence type="ECO:0000313" key="3">
    <source>
        <dbReference type="Proteomes" id="UP000076727"/>
    </source>
</evidence>
<dbReference type="AlphaFoldDB" id="A0A165P9V0"/>
<keyword evidence="3" id="KW-1185">Reference proteome</keyword>
<protein>
    <recommendedName>
        <fullName evidence="4">Secreted protein</fullName>
    </recommendedName>
</protein>
<dbReference type="EMBL" id="KV429071">
    <property type="protein sequence ID" value="KZT67940.1"/>
    <property type="molecule type" value="Genomic_DNA"/>
</dbReference>
<reference evidence="2 3" key="1">
    <citation type="journal article" date="2016" name="Mol. Biol. Evol.">
        <title>Comparative Genomics of Early-Diverging Mushroom-Forming Fungi Provides Insights into the Origins of Lignocellulose Decay Capabilities.</title>
        <authorList>
            <person name="Nagy L.G."/>
            <person name="Riley R."/>
            <person name="Tritt A."/>
            <person name="Adam C."/>
            <person name="Daum C."/>
            <person name="Floudas D."/>
            <person name="Sun H."/>
            <person name="Yadav J.S."/>
            <person name="Pangilinan J."/>
            <person name="Larsson K.H."/>
            <person name="Matsuura K."/>
            <person name="Barry K."/>
            <person name="Labutti K."/>
            <person name="Kuo R."/>
            <person name="Ohm R.A."/>
            <person name="Bhattacharya S.S."/>
            <person name="Shirouzu T."/>
            <person name="Yoshinaga Y."/>
            <person name="Martin F.M."/>
            <person name="Grigoriev I.V."/>
            <person name="Hibbett D.S."/>
        </authorList>
    </citation>
    <scope>NUCLEOTIDE SEQUENCE [LARGE SCALE GENOMIC DNA]</scope>
    <source>
        <strain evidence="2 3">L-15889</strain>
    </source>
</reference>
<sequence length="89" mass="9716">MAWKFELLLQAEFVACCLCAIGSRGTSSARFLDRGPCQWVLRCDTTVFKSAHPAPVLPKALTVCWLDIRRDNAADESATCPARDGGLTD</sequence>
<name>A0A165P9V0_9APHY</name>
<keyword evidence="1" id="KW-0732">Signal</keyword>
<gene>
    <name evidence="2" type="ORF">DAEQUDRAFT_728448</name>
</gene>